<comment type="caution">
    <text evidence="4">The sequence shown here is derived from an EMBL/GenBank/DDBJ whole genome shotgun (WGS) entry which is preliminary data.</text>
</comment>
<keyword evidence="5" id="KW-1185">Reference proteome</keyword>
<dbReference type="PANTHER" id="PTHR44591:SF3">
    <property type="entry name" value="RESPONSE REGULATORY DOMAIN-CONTAINING PROTEIN"/>
    <property type="match status" value="1"/>
</dbReference>
<dbReference type="EMBL" id="JAEDAH010000001">
    <property type="protein sequence ID" value="MCA6061995.1"/>
    <property type="molecule type" value="Genomic_DNA"/>
</dbReference>
<feature type="domain" description="Response regulatory" evidence="3">
    <location>
        <begin position="5"/>
        <end position="118"/>
    </location>
</feature>
<evidence type="ECO:0000313" key="5">
    <source>
        <dbReference type="Proteomes" id="UP000714380"/>
    </source>
</evidence>
<dbReference type="InterPro" id="IPR011006">
    <property type="entry name" value="CheY-like_superfamily"/>
</dbReference>
<dbReference type="RefSeq" id="WP_225670409.1">
    <property type="nucleotide sequence ID" value="NZ_JAEDAH010000001.1"/>
</dbReference>
<accession>A0ABS7ZN54</accession>
<organism evidence="4 5">
    <name type="scientific">Thalassolituus marinus</name>
    <dbReference type="NCBI Taxonomy" id="671053"/>
    <lineage>
        <taxon>Bacteria</taxon>
        <taxon>Pseudomonadati</taxon>
        <taxon>Pseudomonadota</taxon>
        <taxon>Gammaproteobacteria</taxon>
        <taxon>Oceanospirillales</taxon>
        <taxon>Oceanospirillaceae</taxon>
        <taxon>Thalassolituus</taxon>
    </lineage>
</organism>
<dbReference type="PANTHER" id="PTHR44591">
    <property type="entry name" value="STRESS RESPONSE REGULATOR PROTEIN 1"/>
    <property type="match status" value="1"/>
</dbReference>
<protein>
    <submittedName>
        <fullName evidence="4">Response regulator transcription factor</fullName>
    </submittedName>
</protein>
<gene>
    <name evidence="4" type="ORF">I9W95_00080</name>
</gene>
<evidence type="ECO:0000259" key="3">
    <source>
        <dbReference type="PROSITE" id="PS50110"/>
    </source>
</evidence>
<feature type="modified residue" description="4-aspartylphosphate" evidence="2">
    <location>
        <position position="51"/>
    </location>
</feature>
<dbReference type="Proteomes" id="UP000714380">
    <property type="component" value="Unassembled WGS sequence"/>
</dbReference>
<dbReference type="SMART" id="SM00448">
    <property type="entry name" value="REC"/>
    <property type="match status" value="1"/>
</dbReference>
<dbReference type="Gene3D" id="3.40.50.2300">
    <property type="match status" value="1"/>
</dbReference>
<keyword evidence="1 2" id="KW-0597">Phosphoprotein</keyword>
<dbReference type="InterPro" id="IPR001789">
    <property type="entry name" value="Sig_transdc_resp-reg_receiver"/>
</dbReference>
<dbReference type="InterPro" id="IPR050595">
    <property type="entry name" value="Bact_response_regulator"/>
</dbReference>
<evidence type="ECO:0000256" key="1">
    <source>
        <dbReference type="ARBA" id="ARBA00022553"/>
    </source>
</evidence>
<dbReference type="PROSITE" id="PS50110">
    <property type="entry name" value="RESPONSE_REGULATORY"/>
    <property type="match status" value="1"/>
</dbReference>
<proteinExistence type="predicted"/>
<evidence type="ECO:0000313" key="4">
    <source>
        <dbReference type="EMBL" id="MCA6061995.1"/>
    </source>
</evidence>
<dbReference type="Pfam" id="PF00072">
    <property type="entry name" value="Response_reg"/>
    <property type="match status" value="1"/>
</dbReference>
<sequence>MPSGRITLLDDDAAAVRVLSLALKDYDLVTYRNVEGFLSGLDQEVDCYLLDINMPDACGYDICRVLRSREQSRHTPVIFISGQTGIHDRLQGYAAGGDDFIGKPFDVDELRAKVDRALRQVERQKAWQVSADDARMAAFEAMTHSAEQGEVCRFIEQSIACNVPEEVAEQLVATLKSFGLNAVVAVWEQGGGFFSHAAEVRPLEAELMRSCRCVGRIVEMERRLQVNYQGVSVLIKNTPFDDSGRYGRLKDHLCVLMSGANARLASLASEQRYTQQQTLLEALDEVQQSLESLQYTQQRQLDMARDAAAELRMLFVEELMLLNLDADQESQLTQLITAHLTELGHMYHRSADLKGLLEPVLSVLRHMAGVRDAQEDFISA</sequence>
<name>A0ABS7ZN54_9GAMM</name>
<evidence type="ECO:0000256" key="2">
    <source>
        <dbReference type="PROSITE-ProRule" id="PRU00169"/>
    </source>
</evidence>
<reference evidence="4 5" key="1">
    <citation type="submission" date="2020-12" db="EMBL/GenBank/DDBJ databases">
        <title>Novel Thalassolituus-related marine hydrocarbonoclastic bacteria mediated algae-derived hydrocarbons mineralization in twilight zone of the northern South China Sea.</title>
        <authorList>
            <person name="Dong C."/>
        </authorList>
    </citation>
    <scope>NUCLEOTIDE SEQUENCE [LARGE SCALE GENOMIC DNA]</scope>
    <source>
        <strain evidence="4 5">IMCC1826</strain>
    </source>
</reference>
<dbReference type="SUPFAM" id="SSF52172">
    <property type="entry name" value="CheY-like"/>
    <property type="match status" value="1"/>
</dbReference>